<dbReference type="Proteomes" id="UP000219338">
    <property type="component" value="Unassembled WGS sequence"/>
</dbReference>
<evidence type="ECO:0000313" key="2">
    <source>
        <dbReference type="EMBL" id="SJL02417.1"/>
    </source>
</evidence>
<evidence type="ECO:0000313" key="3">
    <source>
        <dbReference type="Proteomes" id="UP000219338"/>
    </source>
</evidence>
<reference evidence="3" key="1">
    <citation type="journal article" date="2017" name="Nat. Ecol. Evol.">
        <title>Genome expansion and lineage-specific genetic innovations in the forest pathogenic fungi Armillaria.</title>
        <authorList>
            <person name="Sipos G."/>
            <person name="Prasanna A.N."/>
            <person name="Walter M.C."/>
            <person name="O'Connor E."/>
            <person name="Balint B."/>
            <person name="Krizsan K."/>
            <person name="Kiss B."/>
            <person name="Hess J."/>
            <person name="Varga T."/>
            <person name="Slot J."/>
            <person name="Riley R."/>
            <person name="Boka B."/>
            <person name="Rigling D."/>
            <person name="Barry K."/>
            <person name="Lee J."/>
            <person name="Mihaltcheva S."/>
            <person name="LaButti K."/>
            <person name="Lipzen A."/>
            <person name="Waldron R."/>
            <person name="Moloney N.M."/>
            <person name="Sperisen C."/>
            <person name="Kredics L."/>
            <person name="Vagvoelgyi C."/>
            <person name="Patrignani A."/>
            <person name="Fitzpatrick D."/>
            <person name="Nagy I."/>
            <person name="Doyle S."/>
            <person name="Anderson J.B."/>
            <person name="Grigoriev I.V."/>
            <person name="Gueldener U."/>
            <person name="Muensterkoetter M."/>
            <person name="Nagy L.G."/>
        </authorList>
    </citation>
    <scope>NUCLEOTIDE SEQUENCE [LARGE SCALE GENOMIC DNA]</scope>
    <source>
        <strain evidence="3">C18/9</strain>
    </source>
</reference>
<name>A0A284R126_ARMOS</name>
<keyword evidence="3" id="KW-1185">Reference proteome</keyword>
<evidence type="ECO:0000256" key="1">
    <source>
        <dbReference type="SAM" id="Phobius"/>
    </source>
</evidence>
<dbReference type="OrthoDB" id="3259206at2759"/>
<keyword evidence="1" id="KW-1133">Transmembrane helix</keyword>
<dbReference type="EMBL" id="FUEG01000003">
    <property type="protein sequence ID" value="SJL02417.1"/>
    <property type="molecule type" value="Genomic_DNA"/>
</dbReference>
<feature type="transmembrane region" description="Helical" evidence="1">
    <location>
        <begin position="43"/>
        <end position="64"/>
    </location>
</feature>
<organism evidence="2 3">
    <name type="scientific">Armillaria ostoyae</name>
    <name type="common">Armillaria root rot fungus</name>
    <dbReference type="NCBI Taxonomy" id="47428"/>
    <lineage>
        <taxon>Eukaryota</taxon>
        <taxon>Fungi</taxon>
        <taxon>Dikarya</taxon>
        <taxon>Basidiomycota</taxon>
        <taxon>Agaricomycotina</taxon>
        <taxon>Agaricomycetes</taxon>
        <taxon>Agaricomycetidae</taxon>
        <taxon>Agaricales</taxon>
        <taxon>Marasmiineae</taxon>
        <taxon>Physalacriaceae</taxon>
        <taxon>Armillaria</taxon>
    </lineage>
</organism>
<sequence length="311" mass="34644">MFSLSTAHWVLSVYHDLDLITSGFVNGIPLDNDAASYRRQQCMLMNALALINASNLFLLQSTLIPRPIEYRKALMVPIVFLSCTALSAVVTIGIRISITVISVSQHVVVAGNALARSLDYAQVLCLALTLLTNLSSTSIIGVKAWRYRRWITTEVVQSRKRNMTRGERVVALLIEAGVLYTLSTLFFLVAVWIRLPFGTLGDIYVPVNAQFAGMYPTIVLLFVNRRSAISETVVFSLQVKTDAPDHERNSIRLETIEFRSNPLLDTSAMNESETEITGDESLRLQDPLNEGTGRFDKVRYEPLHLIGPVAK</sequence>
<protein>
    <submittedName>
        <fullName evidence="2">Uncharacterized protein</fullName>
    </submittedName>
</protein>
<feature type="transmembrane region" description="Helical" evidence="1">
    <location>
        <begin position="120"/>
        <end position="142"/>
    </location>
</feature>
<keyword evidence="1" id="KW-0812">Transmembrane</keyword>
<feature type="transmembrane region" description="Helical" evidence="1">
    <location>
        <begin position="169"/>
        <end position="193"/>
    </location>
</feature>
<feature type="transmembrane region" description="Helical" evidence="1">
    <location>
        <begin position="76"/>
        <end position="100"/>
    </location>
</feature>
<keyword evidence="1" id="KW-0472">Membrane</keyword>
<gene>
    <name evidence="2" type="ORF">ARMOST_05744</name>
</gene>
<feature type="transmembrane region" description="Helical" evidence="1">
    <location>
        <begin position="205"/>
        <end position="223"/>
    </location>
</feature>
<dbReference type="AlphaFoldDB" id="A0A284R126"/>
<dbReference type="OMA" id="YRRWITT"/>
<accession>A0A284R126</accession>
<proteinExistence type="predicted"/>